<dbReference type="GO" id="GO:0004930">
    <property type="term" value="F:G protein-coupled receptor activity"/>
    <property type="evidence" value="ECO:0007669"/>
    <property type="project" value="UniProtKB-KW"/>
</dbReference>
<dbReference type="Proteomes" id="UP000887568">
    <property type="component" value="Unplaced"/>
</dbReference>
<evidence type="ECO:0000256" key="4">
    <source>
        <dbReference type="ARBA" id="ARBA00022989"/>
    </source>
</evidence>
<feature type="region of interest" description="Disordered" evidence="10">
    <location>
        <begin position="313"/>
        <end position="342"/>
    </location>
</feature>
<feature type="transmembrane region" description="Helical" evidence="11">
    <location>
        <begin position="192"/>
        <end position="217"/>
    </location>
</feature>
<feature type="domain" description="G-protein coupled receptors family 1 profile" evidence="12">
    <location>
        <begin position="42"/>
        <end position="406"/>
    </location>
</feature>
<proteinExistence type="inferred from homology"/>
<reference evidence="13" key="1">
    <citation type="submission" date="2022-11" db="UniProtKB">
        <authorList>
            <consortium name="EnsemblMetazoa"/>
        </authorList>
    </citation>
    <scope>IDENTIFICATION</scope>
</reference>
<dbReference type="PANTHER" id="PTHR24248">
    <property type="entry name" value="ADRENERGIC RECEPTOR-RELATED G-PROTEIN COUPLED RECEPTOR"/>
    <property type="match status" value="1"/>
</dbReference>
<dbReference type="OMA" id="SVEITVW"/>
<evidence type="ECO:0000256" key="1">
    <source>
        <dbReference type="ARBA" id="ARBA00004651"/>
    </source>
</evidence>
<feature type="compositionally biased region" description="Basic and acidic residues" evidence="10">
    <location>
        <begin position="238"/>
        <end position="253"/>
    </location>
</feature>
<feature type="compositionally biased region" description="Basic and acidic residues" evidence="10">
    <location>
        <begin position="272"/>
        <end position="283"/>
    </location>
</feature>
<keyword evidence="14" id="KW-1185">Reference proteome</keyword>
<dbReference type="PRINTS" id="PR00237">
    <property type="entry name" value="GPCRRHODOPSN"/>
</dbReference>
<keyword evidence="3 9" id="KW-0812">Transmembrane</keyword>
<dbReference type="GO" id="GO:0005886">
    <property type="term" value="C:plasma membrane"/>
    <property type="evidence" value="ECO:0007669"/>
    <property type="project" value="UniProtKB-SubCell"/>
</dbReference>
<dbReference type="GO" id="GO:0071880">
    <property type="term" value="P:adenylate cyclase-activating adrenergic receptor signaling pathway"/>
    <property type="evidence" value="ECO:0007669"/>
    <property type="project" value="TreeGrafter"/>
</dbReference>
<dbReference type="OrthoDB" id="10071887at2759"/>
<dbReference type="InterPro" id="IPR000276">
    <property type="entry name" value="GPCR_Rhodpsn"/>
</dbReference>
<evidence type="ECO:0000313" key="14">
    <source>
        <dbReference type="Proteomes" id="UP000887568"/>
    </source>
</evidence>
<dbReference type="AlphaFoldDB" id="A0A914B6Z2"/>
<comment type="similarity">
    <text evidence="9">Belongs to the G-protein coupled receptor 1 family.</text>
</comment>
<evidence type="ECO:0000256" key="8">
    <source>
        <dbReference type="ARBA" id="ARBA00023224"/>
    </source>
</evidence>
<name>A0A914B6Z2_PATMI</name>
<comment type="subcellular location">
    <subcellularLocation>
        <location evidence="1">Cell membrane</location>
        <topology evidence="1">Multi-pass membrane protein</topology>
    </subcellularLocation>
</comment>
<feature type="transmembrane region" description="Helical" evidence="11">
    <location>
        <begin position="63"/>
        <end position="89"/>
    </location>
</feature>
<dbReference type="GO" id="GO:0043410">
    <property type="term" value="P:positive regulation of MAPK cascade"/>
    <property type="evidence" value="ECO:0007669"/>
    <property type="project" value="TreeGrafter"/>
</dbReference>
<evidence type="ECO:0000313" key="13">
    <source>
        <dbReference type="EnsemblMetazoa" id="XP_038071898.1"/>
    </source>
</evidence>
<dbReference type="Pfam" id="PF00001">
    <property type="entry name" value="7tm_1"/>
    <property type="match status" value="1"/>
</dbReference>
<keyword evidence="7 9" id="KW-0675">Receptor</keyword>
<dbReference type="PROSITE" id="PS00237">
    <property type="entry name" value="G_PROTEIN_RECEP_F1_1"/>
    <property type="match status" value="1"/>
</dbReference>
<feature type="transmembrane region" description="Helical" evidence="11">
    <location>
        <begin position="391"/>
        <end position="411"/>
    </location>
</feature>
<evidence type="ECO:0000256" key="9">
    <source>
        <dbReference type="RuleBase" id="RU000688"/>
    </source>
</evidence>
<feature type="compositionally biased region" description="Basic and acidic residues" evidence="10">
    <location>
        <begin position="332"/>
        <end position="342"/>
    </location>
</feature>
<keyword evidence="2" id="KW-1003">Cell membrane</keyword>
<evidence type="ECO:0000259" key="12">
    <source>
        <dbReference type="PROSITE" id="PS50262"/>
    </source>
</evidence>
<feature type="region of interest" description="Disordered" evidence="10">
    <location>
        <begin position="236"/>
        <end position="283"/>
    </location>
</feature>
<evidence type="ECO:0000256" key="11">
    <source>
        <dbReference type="SAM" id="Phobius"/>
    </source>
</evidence>
<dbReference type="SUPFAM" id="SSF81321">
    <property type="entry name" value="Family A G protein-coupled receptor-like"/>
    <property type="match status" value="1"/>
</dbReference>
<keyword evidence="4 11" id="KW-1133">Transmembrane helix</keyword>
<keyword evidence="6 11" id="KW-0472">Membrane</keyword>
<feature type="compositionally biased region" description="Polar residues" evidence="10">
    <location>
        <begin position="255"/>
        <end position="269"/>
    </location>
</feature>
<feature type="transmembrane region" description="Helical" evidence="11">
    <location>
        <begin position="351"/>
        <end position="371"/>
    </location>
</feature>
<keyword evidence="8 9" id="KW-0807">Transducer</keyword>
<evidence type="ECO:0000256" key="3">
    <source>
        <dbReference type="ARBA" id="ARBA00022692"/>
    </source>
</evidence>
<evidence type="ECO:0000256" key="10">
    <source>
        <dbReference type="SAM" id="MobiDB-lite"/>
    </source>
</evidence>
<dbReference type="PANTHER" id="PTHR24248:SF120">
    <property type="entry name" value="G-PROTEIN COUPLED RECEPTORS FAMILY 1 PROFILE DOMAIN-CONTAINING PROTEIN"/>
    <property type="match status" value="1"/>
</dbReference>
<evidence type="ECO:0000256" key="7">
    <source>
        <dbReference type="ARBA" id="ARBA00023170"/>
    </source>
</evidence>
<dbReference type="GeneID" id="119740609"/>
<feature type="transmembrane region" description="Helical" evidence="11">
    <location>
        <begin position="143"/>
        <end position="165"/>
    </location>
</feature>
<evidence type="ECO:0000256" key="6">
    <source>
        <dbReference type="ARBA" id="ARBA00023136"/>
    </source>
</evidence>
<feature type="transmembrane region" description="Helical" evidence="11">
    <location>
        <begin position="26"/>
        <end position="51"/>
    </location>
</feature>
<evidence type="ECO:0000256" key="2">
    <source>
        <dbReference type="ARBA" id="ARBA00022475"/>
    </source>
</evidence>
<sequence>MSNENNETLTGVCSEDTPVFCLARTISISIVLGILSIVTVIGNISVIAAYIRDWRIRSSVANMFILNLSICDLIIGAVSLPVDAAAVVLGRWPLGKVPCQIWLVLDYTSTNVAAITILFISLDRYWLLTKKLAYGTFQTHKRAATMIAISWTISLLFYTVINFAWEPLAGVGNVDYNVDCELEPYDNIPYNAFAFVAEFVIPLFITSYLNAMVYINIRRRSKGIFRVQLAAVKLPRSPGERAESSERDQKDVTLELTTKSQGLGHNTAQALPEERSEPSDKGARKEIELTREGAFNNLGFDEQIGDTNFQIKNATSDEKRTEVKPSGPAESPDSRRSRNHEVREFRRHRKAAITLSVLVSVFMVSWLPFYVTSMITAFCGDCVSNLAWDVVNYLLWCNSTLNPFLYALLVVRFRENIMHFLCFRAWRNQNGRN</sequence>
<dbReference type="PROSITE" id="PS50262">
    <property type="entry name" value="G_PROTEIN_RECEP_F1_2"/>
    <property type="match status" value="1"/>
</dbReference>
<dbReference type="RefSeq" id="XP_038071898.1">
    <property type="nucleotide sequence ID" value="XM_038215970.1"/>
</dbReference>
<evidence type="ECO:0000256" key="5">
    <source>
        <dbReference type="ARBA" id="ARBA00023040"/>
    </source>
</evidence>
<keyword evidence="5 9" id="KW-0297">G-protein coupled receptor</keyword>
<protein>
    <recommendedName>
        <fullName evidence="12">G-protein coupled receptors family 1 profile domain-containing protein</fullName>
    </recommendedName>
</protein>
<dbReference type="Gene3D" id="1.20.1070.10">
    <property type="entry name" value="Rhodopsin 7-helix transmembrane proteins"/>
    <property type="match status" value="2"/>
</dbReference>
<organism evidence="13 14">
    <name type="scientific">Patiria miniata</name>
    <name type="common">Bat star</name>
    <name type="synonym">Asterina miniata</name>
    <dbReference type="NCBI Taxonomy" id="46514"/>
    <lineage>
        <taxon>Eukaryota</taxon>
        <taxon>Metazoa</taxon>
        <taxon>Echinodermata</taxon>
        <taxon>Eleutherozoa</taxon>
        <taxon>Asterozoa</taxon>
        <taxon>Asteroidea</taxon>
        <taxon>Valvatacea</taxon>
        <taxon>Valvatida</taxon>
        <taxon>Asterinidae</taxon>
        <taxon>Patiria</taxon>
    </lineage>
</organism>
<dbReference type="InterPro" id="IPR017452">
    <property type="entry name" value="GPCR_Rhodpsn_7TM"/>
</dbReference>
<dbReference type="EnsemblMetazoa" id="XM_038215970.1">
    <property type="protein sequence ID" value="XP_038071898.1"/>
    <property type="gene ID" value="LOC119740609"/>
</dbReference>
<feature type="transmembrane region" description="Helical" evidence="11">
    <location>
        <begin position="101"/>
        <end position="122"/>
    </location>
</feature>
<accession>A0A914B6Z2</accession>